<dbReference type="GO" id="GO:0003677">
    <property type="term" value="F:DNA binding"/>
    <property type="evidence" value="ECO:0007669"/>
    <property type="project" value="UniProtKB-UniRule"/>
</dbReference>
<dbReference type="OrthoDB" id="9780939at2"/>
<feature type="DNA-binding region" description="H-T-H motif" evidence="4">
    <location>
        <begin position="31"/>
        <end position="50"/>
    </location>
</feature>
<dbReference type="Gene3D" id="1.10.357.10">
    <property type="entry name" value="Tetracycline Repressor, domain 2"/>
    <property type="match status" value="1"/>
</dbReference>
<dbReference type="Proteomes" id="UP000245133">
    <property type="component" value="Unassembled WGS sequence"/>
</dbReference>
<keyword evidence="3" id="KW-0804">Transcription</keyword>
<dbReference type="PROSITE" id="PS50977">
    <property type="entry name" value="HTH_TETR_2"/>
    <property type="match status" value="1"/>
</dbReference>
<evidence type="ECO:0000256" key="3">
    <source>
        <dbReference type="ARBA" id="ARBA00023163"/>
    </source>
</evidence>
<dbReference type="InterPro" id="IPR001647">
    <property type="entry name" value="HTH_TetR"/>
</dbReference>
<dbReference type="RefSeq" id="WP_108972800.1">
    <property type="nucleotide sequence ID" value="NZ_BFBB01000002.1"/>
</dbReference>
<keyword evidence="2 4" id="KW-0238">DNA-binding</keyword>
<dbReference type="AlphaFoldDB" id="A0A2P2DVM4"/>
<evidence type="ECO:0000256" key="2">
    <source>
        <dbReference type="ARBA" id="ARBA00023125"/>
    </source>
</evidence>
<dbReference type="PROSITE" id="PS01081">
    <property type="entry name" value="HTH_TETR_1"/>
    <property type="match status" value="1"/>
</dbReference>
<feature type="domain" description="HTH tetR-type" evidence="5">
    <location>
        <begin position="8"/>
        <end position="68"/>
    </location>
</feature>
<evidence type="ECO:0000256" key="4">
    <source>
        <dbReference type="PROSITE-ProRule" id="PRU00335"/>
    </source>
</evidence>
<dbReference type="PANTHER" id="PTHR47506">
    <property type="entry name" value="TRANSCRIPTIONAL REGULATORY PROTEIN"/>
    <property type="match status" value="1"/>
</dbReference>
<dbReference type="InterPro" id="IPR023772">
    <property type="entry name" value="DNA-bd_HTH_TetR-type_CS"/>
</dbReference>
<dbReference type="PANTHER" id="PTHR47506:SF1">
    <property type="entry name" value="HTH-TYPE TRANSCRIPTIONAL REGULATOR YJDC"/>
    <property type="match status" value="1"/>
</dbReference>
<dbReference type="Pfam" id="PF00440">
    <property type="entry name" value="TetR_N"/>
    <property type="match status" value="1"/>
</dbReference>
<keyword evidence="1" id="KW-0805">Transcription regulation</keyword>
<organism evidence="6 7">
    <name type="scientific">Leptospira ryugenii</name>
    <dbReference type="NCBI Taxonomy" id="1917863"/>
    <lineage>
        <taxon>Bacteria</taxon>
        <taxon>Pseudomonadati</taxon>
        <taxon>Spirochaetota</taxon>
        <taxon>Spirochaetia</taxon>
        <taxon>Leptospirales</taxon>
        <taxon>Leptospiraceae</taxon>
        <taxon>Leptospira</taxon>
    </lineage>
</organism>
<protein>
    <submittedName>
        <fullName evidence="6">Transcriptional regulator, TetR family</fullName>
    </submittedName>
</protein>
<dbReference type="EMBL" id="BFBB01000002">
    <property type="protein sequence ID" value="GBF48699.1"/>
    <property type="molecule type" value="Genomic_DNA"/>
</dbReference>
<evidence type="ECO:0000313" key="7">
    <source>
        <dbReference type="Proteomes" id="UP000245133"/>
    </source>
</evidence>
<comment type="caution">
    <text evidence="6">The sequence shown here is derived from an EMBL/GenBank/DDBJ whole genome shotgun (WGS) entry which is preliminary data.</text>
</comment>
<accession>A0A2P2DVM4</accession>
<evidence type="ECO:0000259" key="5">
    <source>
        <dbReference type="PROSITE" id="PS50977"/>
    </source>
</evidence>
<keyword evidence="7" id="KW-1185">Reference proteome</keyword>
<evidence type="ECO:0000313" key="6">
    <source>
        <dbReference type="EMBL" id="GBF48699.1"/>
    </source>
</evidence>
<dbReference type="SUPFAM" id="SSF46689">
    <property type="entry name" value="Homeodomain-like"/>
    <property type="match status" value="1"/>
</dbReference>
<name>A0A2P2DVM4_9LEPT</name>
<reference evidence="6 7" key="1">
    <citation type="submission" date="2018-02" db="EMBL/GenBank/DDBJ databases">
        <title>Novel Leptospira species isolated from soil and water in Japan.</title>
        <authorList>
            <person name="Nakao R."/>
            <person name="Masuzawa T."/>
        </authorList>
    </citation>
    <scope>NUCLEOTIDE SEQUENCE [LARGE SCALE GENOMIC DNA]</scope>
    <source>
        <strain evidence="6 7">YH101</strain>
    </source>
</reference>
<sequence>MPKIVDHDLYRIELLEKCMPIFVKKGVSAVSMRELSRELGVSTGTLYHYFPTKETLFGAMVRLFVGKDAEEIAKLNSASKSAWDLLNYLSAKEAHFINLMLLAVDVNRHHSESEELTGLLEESWNSYKTVLSAFFSEHLGEKNENDGEAFLSFVVGTLFLKLSRKQNATWLHLFEGLGDISGYFKKMS</sequence>
<proteinExistence type="predicted"/>
<gene>
    <name evidence="6" type="ORF">LPTSP4_01990</name>
</gene>
<evidence type="ECO:0000256" key="1">
    <source>
        <dbReference type="ARBA" id="ARBA00023015"/>
    </source>
</evidence>
<dbReference type="InterPro" id="IPR009057">
    <property type="entry name" value="Homeodomain-like_sf"/>
</dbReference>
<dbReference type="PRINTS" id="PR00455">
    <property type="entry name" value="HTHTETR"/>
</dbReference>